<sequence>MELLDRETFLEWMERIMKRFDDLKRTTPDIPQRPMINGEPLLDNQEVCLMLQISKRTLQRYRASGTLPFHIVYHKTWYLESEILAFMKAHFTENLKRKRERPPKDT</sequence>
<dbReference type="InterPro" id="IPR041657">
    <property type="entry name" value="HTH_17"/>
</dbReference>
<evidence type="ECO:0000313" key="3">
    <source>
        <dbReference type="Proteomes" id="UP000095591"/>
    </source>
</evidence>
<dbReference type="Proteomes" id="UP000095591">
    <property type="component" value="Unassembled WGS sequence"/>
</dbReference>
<feature type="domain" description="Helix-turn-helix" evidence="1">
    <location>
        <begin position="41"/>
        <end position="89"/>
    </location>
</feature>
<name>A0A173VWY5_PARDI</name>
<dbReference type="RefSeq" id="WP_014298126.1">
    <property type="nucleotide sequence ID" value="NZ_CDRH01000966.1"/>
</dbReference>
<protein>
    <submittedName>
        <fullName evidence="2">Helix-turn-helix domain</fullName>
    </submittedName>
</protein>
<accession>A0A173VWY5</accession>
<reference evidence="2 3" key="1">
    <citation type="submission" date="2015-09" db="EMBL/GenBank/DDBJ databases">
        <authorList>
            <consortium name="Pathogen Informatics"/>
        </authorList>
    </citation>
    <scope>NUCLEOTIDE SEQUENCE [LARGE SCALE GENOMIC DNA]</scope>
    <source>
        <strain evidence="2 3">2789STDY5608872</strain>
    </source>
</reference>
<dbReference type="SUPFAM" id="SSF46955">
    <property type="entry name" value="Putative DNA-binding domain"/>
    <property type="match status" value="1"/>
</dbReference>
<dbReference type="EMBL" id="CYXP01000010">
    <property type="protein sequence ID" value="CUN31721.1"/>
    <property type="molecule type" value="Genomic_DNA"/>
</dbReference>
<dbReference type="InterPro" id="IPR009061">
    <property type="entry name" value="DNA-bd_dom_put_sf"/>
</dbReference>
<dbReference type="PANTHER" id="PTHR34585">
    <property type="match status" value="1"/>
</dbReference>
<proteinExistence type="predicted"/>
<dbReference type="AlphaFoldDB" id="A0A173VWY5"/>
<organism evidence="2 3">
    <name type="scientific">Parabacteroides distasonis</name>
    <dbReference type="NCBI Taxonomy" id="823"/>
    <lineage>
        <taxon>Bacteria</taxon>
        <taxon>Pseudomonadati</taxon>
        <taxon>Bacteroidota</taxon>
        <taxon>Bacteroidia</taxon>
        <taxon>Bacteroidales</taxon>
        <taxon>Tannerellaceae</taxon>
        <taxon>Parabacteroides</taxon>
    </lineage>
</organism>
<dbReference type="Pfam" id="PF12728">
    <property type="entry name" value="HTH_17"/>
    <property type="match status" value="1"/>
</dbReference>
<gene>
    <name evidence="2" type="ORF">ERS852429_03810</name>
</gene>
<evidence type="ECO:0000259" key="1">
    <source>
        <dbReference type="Pfam" id="PF12728"/>
    </source>
</evidence>
<dbReference type="PANTHER" id="PTHR34585:SF22">
    <property type="entry name" value="HELIX-TURN-HELIX DOMAIN-CONTAINING PROTEIN"/>
    <property type="match status" value="1"/>
</dbReference>
<evidence type="ECO:0000313" key="2">
    <source>
        <dbReference type="EMBL" id="CUN31721.1"/>
    </source>
</evidence>